<dbReference type="CDD" id="cd02440">
    <property type="entry name" value="AdoMet_MTases"/>
    <property type="match status" value="1"/>
</dbReference>
<comment type="caution">
    <text evidence="1">The sequence shown here is derived from an EMBL/GenBank/DDBJ whole genome shotgun (WGS) entry which is preliminary data.</text>
</comment>
<dbReference type="Gene3D" id="3.40.50.150">
    <property type="entry name" value="Vaccinia Virus protein VP39"/>
    <property type="match status" value="1"/>
</dbReference>
<dbReference type="GO" id="GO:0030410">
    <property type="term" value="F:nicotianamine synthase activity"/>
    <property type="evidence" value="ECO:0007669"/>
    <property type="project" value="InterPro"/>
</dbReference>
<dbReference type="InterPro" id="IPR004298">
    <property type="entry name" value="Nicotian_synth"/>
</dbReference>
<evidence type="ECO:0000313" key="1">
    <source>
        <dbReference type="EMBL" id="PIS13552.1"/>
    </source>
</evidence>
<dbReference type="Proteomes" id="UP000230353">
    <property type="component" value="Unassembled WGS sequence"/>
</dbReference>
<dbReference type="GO" id="GO:0030418">
    <property type="term" value="P:nicotianamine biosynthetic process"/>
    <property type="evidence" value="ECO:0007669"/>
    <property type="project" value="InterPro"/>
</dbReference>
<gene>
    <name evidence="1" type="ORF">COT67_01170</name>
</gene>
<dbReference type="SUPFAM" id="SSF53335">
    <property type="entry name" value="S-adenosyl-L-methionine-dependent methyltransferases"/>
    <property type="match status" value="1"/>
</dbReference>
<dbReference type="Pfam" id="PF03059">
    <property type="entry name" value="NAS"/>
    <property type="match status" value="1"/>
</dbReference>
<proteinExistence type="predicted"/>
<dbReference type="InterPro" id="IPR029063">
    <property type="entry name" value="SAM-dependent_MTases_sf"/>
</dbReference>
<sequence>MYGIVKLYEKIASKITLLEKIYIKLCSKMIKNEILGTEITPADKILHIGCGSIPYTALLITNATKTPVTAIDNDPDAIRNAKILIKKTGKNYPLVTLQCADGNDIAVSDFDVIFVSNSVKPKKIILERIISSMKEGARLVYRNPIKIFGLSYDYETVIVKGGKSMKHIKHSFLVLRESIIFEK</sequence>
<dbReference type="AlphaFoldDB" id="A0A2H0WLK9"/>
<name>A0A2H0WLK9_9BACT</name>
<evidence type="ECO:0008006" key="3">
    <source>
        <dbReference type="Google" id="ProtNLM"/>
    </source>
</evidence>
<organism evidence="1 2">
    <name type="scientific">Candidatus Tagabacteria bacterium CG09_land_8_20_14_0_10_41_14</name>
    <dbReference type="NCBI Taxonomy" id="1975021"/>
    <lineage>
        <taxon>Bacteria</taxon>
        <taxon>Candidatus Tagaibacteriota</taxon>
    </lineage>
</organism>
<protein>
    <recommendedName>
        <fullName evidence="3">Methyltransferase domain-containing protein</fullName>
    </recommendedName>
</protein>
<dbReference type="EMBL" id="PEZL01000016">
    <property type="protein sequence ID" value="PIS13552.1"/>
    <property type="molecule type" value="Genomic_DNA"/>
</dbReference>
<evidence type="ECO:0000313" key="2">
    <source>
        <dbReference type="Proteomes" id="UP000230353"/>
    </source>
</evidence>
<reference evidence="2" key="1">
    <citation type="submission" date="2017-09" db="EMBL/GenBank/DDBJ databases">
        <title>Depth-based differentiation of microbial function through sediment-hosted aquifers and enrichment of novel symbionts in the deep terrestrial subsurface.</title>
        <authorList>
            <person name="Probst A.J."/>
            <person name="Ladd B."/>
            <person name="Jarett J.K."/>
            <person name="Geller-Mcgrath D.E."/>
            <person name="Sieber C.M.K."/>
            <person name="Emerson J.B."/>
            <person name="Anantharaman K."/>
            <person name="Thomas B.C."/>
            <person name="Malmstrom R."/>
            <person name="Stieglmeier M."/>
            <person name="Klingl A."/>
            <person name="Woyke T."/>
            <person name="Ryan C.M."/>
            <person name="Banfield J.F."/>
        </authorList>
    </citation>
    <scope>NUCLEOTIDE SEQUENCE [LARGE SCALE GENOMIC DNA]</scope>
</reference>
<accession>A0A2H0WLK9</accession>